<dbReference type="InterPro" id="IPR009072">
    <property type="entry name" value="Histone-fold"/>
</dbReference>
<feature type="region of interest" description="Disordered" evidence="6">
    <location>
        <begin position="421"/>
        <end position="440"/>
    </location>
</feature>
<dbReference type="Gene3D" id="1.25.40.770">
    <property type="entry name" value="TAF6, C-terminal HEAT repeat domain"/>
    <property type="match status" value="1"/>
</dbReference>
<dbReference type="GO" id="GO:0046982">
    <property type="term" value="F:protein heterodimerization activity"/>
    <property type="evidence" value="ECO:0007669"/>
    <property type="project" value="InterPro"/>
</dbReference>
<feature type="region of interest" description="Disordered" evidence="6">
    <location>
        <begin position="140"/>
        <end position="173"/>
    </location>
</feature>
<reference evidence="8" key="1">
    <citation type="submission" date="2020-12" db="EMBL/GenBank/DDBJ databases">
        <authorList>
            <person name="Iha C."/>
        </authorList>
    </citation>
    <scope>NUCLEOTIDE SEQUENCE</scope>
</reference>
<evidence type="ECO:0000259" key="7">
    <source>
        <dbReference type="SMART" id="SM00803"/>
    </source>
</evidence>
<gene>
    <name evidence="8" type="ORF">OSTQU699_LOCUS10426</name>
</gene>
<dbReference type="InterPro" id="IPR011442">
    <property type="entry name" value="TAF6_C"/>
</dbReference>
<evidence type="ECO:0000256" key="6">
    <source>
        <dbReference type="SAM" id="MobiDB-lite"/>
    </source>
</evidence>
<keyword evidence="9" id="KW-1185">Reference proteome</keyword>
<dbReference type="SUPFAM" id="SSF47113">
    <property type="entry name" value="Histone-fold"/>
    <property type="match status" value="1"/>
</dbReference>
<dbReference type="InterPro" id="IPR037796">
    <property type="entry name" value="TAF6"/>
</dbReference>
<evidence type="ECO:0000256" key="5">
    <source>
        <dbReference type="ARBA" id="ARBA00023242"/>
    </source>
</evidence>
<dbReference type="Pfam" id="PF02969">
    <property type="entry name" value="TAF"/>
    <property type="match status" value="1"/>
</dbReference>
<dbReference type="Pfam" id="PF07571">
    <property type="entry name" value="TAF6_C"/>
    <property type="match status" value="1"/>
</dbReference>
<feature type="compositionally biased region" description="Polar residues" evidence="6">
    <location>
        <begin position="430"/>
        <end position="440"/>
    </location>
</feature>
<evidence type="ECO:0000256" key="2">
    <source>
        <dbReference type="ARBA" id="ARBA00007688"/>
    </source>
</evidence>
<dbReference type="SMART" id="SM00803">
    <property type="entry name" value="TAF"/>
    <property type="match status" value="1"/>
</dbReference>
<keyword evidence="4" id="KW-0804">Transcription</keyword>
<dbReference type="Proteomes" id="UP000708148">
    <property type="component" value="Unassembled WGS sequence"/>
</dbReference>
<evidence type="ECO:0000313" key="9">
    <source>
        <dbReference type="Proteomes" id="UP000708148"/>
    </source>
</evidence>
<dbReference type="OrthoDB" id="361039at2759"/>
<dbReference type="AlphaFoldDB" id="A0A8S1JDG7"/>
<dbReference type="PANTHER" id="PTHR10221">
    <property type="entry name" value="TRANSCRIPTION INITIATION FACTOR TFIID SUBUNIT 6"/>
    <property type="match status" value="1"/>
</dbReference>
<feature type="domain" description="TATA box binding protein associated factor (TAF) histone-like fold" evidence="7">
    <location>
        <begin position="15"/>
        <end position="69"/>
    </location>
</feature>
<organism evidence="8 9">
    <name type="scientific">Ostreobium quekettii</name>
    <dbReference type="NCBI Taxonomy" id="121088"/>
    <lineage>
        <taxon>Eukaryota</taxon>
        <taxon>Viridiplantae</taxon>
        <taxon>Chlorophyta</taxon>
        <taxon>core chlorophytes</taxon>
        <taxon>Ulvophyceae</taxon>
        <taxon>TCBD clade</taxon>
        <taxon>Bryopsidales</taxon>
        <taxon>Ostreobineae</taxon>
        <taxon>Ostreobiaceae</taxon>
        <taxon>Ostreobium</taxon>
    </lineage>
</organism>
<evidence type="ECO:0000256" key="4">
    <source>
        <dbReference type="ARBA" id="ARBA00023163"/>
    </source>
</evidence>
<dbReference type="GO" id="GO:0000124">
    <property type="term" value="C:SAGA complex"/>
    <property type="evidence" value="ECO:0007669"/>
    <property type="project" value="InterPro"/>
</dbReference>
<comment type="subcellular location">
    <subcellularLocation>
        <location evidence="1">Nucleus</location>
    </subcellularLocation>
</comment>
<dbReference type="Gene3D" id="1.10.20.10">
    <property type="entry name" value="Histone, subunit A"/>
    <property type="match status" value="1"/>
</dbReference>
<sequence>MDRRPPAVQAKDVQTLCPALELSEEAARALGGKLEGLLRAVIKDCAALARHSRRVRVTTEDVRHALQARGCEHIYGAARFQDQELLVAQDTRGVLFAKDPELKVDEIDSTSFDSAPTEDIVHMHWLAIDGVQPVVPENKPAEAHKTKRRKQGHTDADIRPAKRRKGNSDGKSVGFKIRQPVVHNLTKEQQEYLKKIQSVVASIANADSEQLKESTENGGKVLEGLSKDAALQPLVPYLVGFMSQQLQASLQGVAERGPPILCILSAIEALLKNPFIDLHRYASNVMALLLTCQTCRSIGSIALPSHERVRHKAGAVLAVAVDRFRGVRESVTKELIKAVAGDKPLAVQYGAIVGLSCLDLSTWARVVPDLAKAAKRLKGIVDQAGHKDADRGLAAKCLEHLEGLLRSNSVKSDTFRAAMSESMPELASTADGQQNGHSTS</sequence>
<proteinExistence type="inferred from homology"/>
<comment type="caution">
    <text evidence="8">The sequence shown here is derived from an EMBL/GenBank/DDBJ whole genome shotgun (WGS) entry which is preliminary data.</text>
</comment>
<evidence type="ECO:0000256" key="1">
    <source>
        <dbReference type="ARBA" id="ARBA00004123"/>
    </source>
</evidence>
<evidence type="ECO:0000256" key="3">
    <source>
        <dbReference type="ARBA" id="ARBA00023015"/>
    </source>
</evidence>
<dbReference type="InterPro" id="IPR046344">
    <property type="entry name" value="TAF6_C_sf"/>
</dbReference>
<dbReference type="GO" id="GO:0046695">
    <property type="term" value="C:SLIK (SAGA-like) complex"/>
    <property type="evidence" value="ECO:0007669"/>
    <property type="project" value="InterPro"/>
</dbReference>
<dbReference type="GO" id="GO:0016251">
    <property type="term" value="F:RNA polymerase II general transcription initiation factor activity"/>
    <property type="evidence" value="ECO:0007669"/>
    <property type="project" value="InterPro"/>
</dbReference>
<dbReference type="InterPro" id="IPR004823">
    <property type="entry name" value="TAF_TATA-bd_Histone-like_dom"/>
</dbReference>
<keyword evidence="3" id="KW-0805">Transcription regulation</keyword>
<evidence type="ECO:0000313" key="8">
    <source>
        <dbReference type="EMBL" id="CAD7705071.1"/>
    </source>
</evidence>
<keyword evidence="5" id="KW-0539">Nucleus</keyword>
<accession>A0A8S1JDG7</accession>
<dbReference type="EMBL" id="CAJHUC010003011">
    <property type="protein sequence ID" value="CAD7705071.1"/>
    <property type="molecule type" value="Genomic_DNA"/>
</dbReference>
<dbReference type="GO" id="GO:0005669">
    <property type="term" value="C:transcription factor TFIID complex"/>
    <property type="evidence" value="ECO:0007669"/>
    <property type="project" value="InterPro"/>
</dbReference>
<dbReference type="PANTHER" id="PTHR10221:SF9">
    <property type="entry name" value="TRANSCRIPTION INITIATION FACTOR TFIID SUBUNIT 6"/>
    <property type="match status" value="1"/>
</dbReference>
<comment type="similarity">
    <text evidence="2">Belongs to the TAF6 family.</text>
</comment>
<dbReference type="GO" id="GO:0051123">
    <property type="term" value="P:RNA polymerase II preinitiation complex assembly"/>
    <property type="evidence" value="ECO:0007669"/>
    <property type="project" value="TreeGrafter"/>
</dbReference>
<name>A0A8S1JDG7_9CHLO</name>
<dbReference type="GO" id="GO:0003713">
    <property type="term" value="F:transcription coactivator activity"/>
    <property type="evidence" value="ECO:0007669"/>
    <property type="project" value="TreeGrafter"/>
</dbReference>
<dbReference type="CDD" id="cd08050">
    <property type="entry name" value="TAF6C"/>
    <property type="match status" value="1"/>
</dbReference>
<protein>
    <recommendedName>
        <fullName evidence="7">TATA box binding protein associated factor (TAF) histone-like fold domain-containing protein</fullName>
    </recommendedName>
</protein>